<dbReference type="SMART" id="SM00881">
    <property type="entry name" value="CoA_binding"/>
    <property type="match status" value="1"/>
</dbReference>
<dbReference type="PANTHER" id="PTHR33303">
    <property type="entry name" value="CYTOPLASMIC PROTEIN-RELATED"/>
    <property type="match status" value="1"/>
</dbReference>
<gene>
    <name evidence="2" type="ORF">CINF_1025</name>
</gene>
<reference evidence="2 3" key="1">
    <citation type="submission" date="2020-02" db="EMBL/GenBank/DDBJ databases">
        <title>Complete genome sequence of the novel Campylobacter species Candidatus Campylobacter infans.</title>
        <authorList>
            <person name="Duim B."/>
            <person name="Zomer A."/>
            <person name="van der Graaf L."/>
            <person name="Wagenaar J."/>
        </authorList>
    </citation>
    <scope>NUCLEOTIDE SEQUENCE [LARGE SCALE GENOMIC DNA]</scope>
    <source>
        <strain evidence="2 3">19S00001</strain>
    </source>
</reference>
<keyword evidence="3" id="KW-1185">Reference proteome</keyword>
<sequence>MQDDRFKILKSMKNIAVIGFSPDASKDSFKVGNFLINRGYNVFAVYPRSFKIANKQSVKNINDISASIDTAVVFRKSEALNEVFDEIMQKGVKNLWLQLGIKNDEIAKKARENGLNFTQDACVMIELLNKDK</sequence>
<dbReference type="AlphaFoldDB" id="A0A7H9CHE8"/>
<dbReference type="InterPro" id="IPR003781">
    <property type="entry name" value="CoA-bd"/>
</dbReference>
<proteinExistence type="predicted"/>
<evidence type="ECO:0000313" key="2">
    <source>
        <dbReference type="EMBL" id="QLI05530.1"/>
    </source>
</evidence>
<accession>A0A7H9CHE8</accession>
<dbReference type="InterPro" id="IPR036291">
    <property type="entry name" value="NAD(P)-bd_dom_sf"/>
</dbReference>
<dbReference type="EMBL" id="CP049075">
    <property type="protein sequence ID" value="QLI05530.1"/>
    <property type="molecule type" value="Genomic_DNA"/>
</dbReference>
<protein>
    <submittedName>
        <fullName evidence="2">CoA-binding domain-containing protein</fullName>
    </submittedName>
</protein>
<dbReference type="Gene3D" id="3.40.50.720">
    <property type="entry name" value="NAD(P)-binding Rossmann-like Domain"/>
    <property type="match status" value="1"/>
</dbReference>
<organism evidence="2 3">
    <name type="scientific">Candidatus Campylobacter infans</name>
    <dbReference type="NCBI Taxonomy" id="2561898"/>
    <lineage>
        <taxon>Bacteria</taxon>
        <taxon>Pseudomonadati</taxon>
        <taxon>Campylobacterota</taxon>
        <taxon>Epsilonproteobacteria</taxon>
        <taxon>Campylobacterales</taxon>
        <taxon>Campylobacteraceae</taxon>
        <taxon>Campylobacter</taxon>
    </lineage>
</organism>
<dbReference type="KEGG" id="cinf:CINF_1025"/>
<evidence type="ECO:0000259" key="1">
    <source>
        <dbReference type="SMART" id="SM00881"/>
    </source>
</evidence>
<evidence type="ECO:0000313" key="3">
    <source>
        <dbReference type="Proteomes" id="UP000509414"/>
    </source>
</evidence>
<name>A0A7H9CHE8_9BACT</name>
<dbReference type="PANTHER" id="PTHR33303:SF2">
    <property type="entry name" value="COA-BINDING DOMAIN-CONTAINING PROTEIN"/>
    <property type="match status" value="1"/>
</dbReference>
<feature type="domain" description="CoA-binding" evidence="1">
    <location>
        <begin position="8"/>
        <end position="101"/>
    </location>
</feature>
<dbReference type="Proteomes" id="UP000509414">
    <property type="component" value="Chromosome"/>
</dbReference>
<dbReference type="SUPFAM" id="SSF51735">
    <property type="entry name" value="NAD(P)-binding Rossmann-fold domains"/>
    <property type="match status" value="1"/>
</dbReference>
<dbReference type="Pfam" id="PF13380">
    <property type="entry name" value="CoA_binding_2"/>
    <property type="match status" value="1"/>
</dbReference>
<dbReference type="RefSeq" id="WP_179974737.1">
    <property type="nucleotide sequence ID" value="NZ_CP049075.1"/>
</dbReference>